<evidence type="ECO:0000256" key="1">
    <source>
        <dbReference type="ARBA" id="ARBA00005254"/>
    </source>
</evidence>
<dbReference type="OrthoDB" id="9807606at2"/>
<dbReference type="EMBL" id="LT629740">
    <property type="protein sequence ID" value="SDT69871.1"/>
    <property type="molecule type" value="Genomic_DNA"/>
</dbReference>
<dbReference type="PANTHER" id="PTHR11941:SF45">
    <property type="entry name" value="ENOYL-COA DELTA ISOMERASE 1, MITOCHONDRIAL"/>
    <property type="match status" value="1"/>
</dbReference>
<dbReference type="CDD" id="cd06558">
    <property type="entry name" value="crotonase-like"/>
    <property type="match status" value="1"/>
</dbReference>
<comment type="similarity">
    <text evidence="1 2">Belongs to the enoyl-CoA hydratase/isomerase family.</text>
</comment>
<dbReference type="SUPFAM" id="SSF52096">
    <property type="entry name" value="ClpP/crotonase"/>
    <property type="match status" value="1"/>
</dbReference>
<reference evidence="3 4" key="1">
    <citation type="submission" date="2016-10" db="EMBL/GenBank/DDBJ databases">
        <authorList>
            <person name="de Groot N.N."/>
        </authorList>
    </citation>
    <scope>NUCLEOTIDE SEQUENCE [LARGE SCALE GENOMIC DNA]</scope>
    <source>
        <strain evidence="3 4">MP1X4</strain>
    </source>
</reference>
<dbReference type="InterPro" id="IPR018376">
    <property type="entry name" value="Enoyl-CoA_hyd/isom_CS"/>
</dbReference>
<dbReference type="AlphaFoldDB" id="A0A1H2CHJ0"/>
<organism evidence="3 4">
    <name type="scientific">Mucilaginibacter mallensis</name>
    <dbReference type="NCBI Taxonomy" id="652787"/>
    <lineage>
        <taxon>Bacteria</taxon>
        <taxon>Pseudomonadati</taxon>
        <taxon>Bacteroidota</taxon>
        <taxon>Sphingobacteriia</taxon>
        <taxon>Sphingobacteriales</taxon>
        <taxon>Sphingobacteriaceae</taxon>
        <taxon>Mucilaginibacter</taxon>
    </lineage>
</organism>
<keyword evidence="4" id="KW-1185">Reference proteome</keyword>
<dbReference type="PROSITE" id="PS00166">
    <property type="entry name" value="ENOYL_COA_HYDRATASE"/>
    <property type="match status" value="1"/>
</dbReference>
<dbReference type="Proteomes" id="UP000199679">
    <property type="component" value="Chromosome I"/>
</dbReference>
<name>A0A1H2CHJ0_MUCMA</name>
<protein>
    <submittedName>
        <fullName evidence="3">Enoyl-CoA hydratase/carnithine racemase</fullName>
    </submittedName>
</protein>
<dbReference type="PANTHER" id="PTHR11941">
    <property type="entry name" value="ENOYL-COA HYDRATASE-RELATED"/>
    <property type="match status" value="1"/>
</dbReference>
<evidence type="ECO:0000256" key="2">
    <source>
        <dbReference type="RuleBase" id="RU003707"/>
    </source>
</evidence>
<evidence type="ECO:0000313" key="4">
    <source>
        <dbReference type="Proteomes" id="UP000199679"/>
    </source>
</evidence>
<accession>A0A1H2CHJ0</accession>
<dbReference type="InterPro" id="IPR029045">
    <property type="entry name" value="ClpP/crotonase-like_dom_sf"/>
</dbReference>
<sequence length="255" mass="28398">MSTIQVLINDRLAVVTLDRGRSNPINHQMIKDLLACFQELEADDNVGGVIITGKPGFFSSGIDLMEAYDYDEEQIKQFWTDFLALPGVLSSFKKPLVGALNGHSPAGGCIIALCCDYRVMVEGQFIIGLNEIPVGIIVPDSVFNLYAFVIGQHKAYQYLLEGKLLNATEALQVGLIDELTTAENLIAAAEKKIRTYMQFHPVTWGVSKMNLRKEVISKLKADQSDLLKIMLKQWWHPATRKGLQKMIENLKAKSA</sequence>
<dbReference type="GO" id="GO:0003824">
    <property type="term" value="F:catalytic activity"/>
    <property type="evidence" value="ECO:0007669"/>
    <property type="project" value="InterPro"/>
</dbReference>
<dbReference type="STRING" id="652787.SAMN05216490_5076"/>
<proteinExistence type="inferred from homology"/>
<gene>
    <name evidence="3" type="ORF">SAMN05216490_5076</name>
</gene>
<dbReference type="RefSeq" id="WP_091380017.1">
    <property type="nucleotide sequence ID" value="NZ_LT629740.1"/>
</dbReference>
<dbReference type="Pfam" id="PF00378">
    <property type="entry name" value="ECH_1"/>
    <property type="match status" value="1"/>
</dbReference>
<dbReference type="InterPro" id="IPR001753">
    <property type="entry name" value="Enoyl-CoA_hydra/iso"/>
</dbReference>
<dbReference type="Gene3D" id="3.90.226.10">
    <property type="entry name" value="2-enoyl-CoA Hydratase, Chain A, domain 1"/>
    <property type="match status" value="1"/>
</dbReference>
<dbReference type="GO" id="GO:0006635">
    <property type="term" value="P:fatty acid beta-oxidation"/>
    <property type="evidence" value="ECO:0007669"/>
    <property type="project" value="TreeGrafter"/>
</dbReference>
<evidence type="ECO:0000313" key="3">
    <source>
        <dbReference type="EMBL" id="SDT69871.1"/>
    </source>
</evidence>